<dbReference type="Proteomes" id="UP000198211">
    <property type="component" value="Unassembled WGS sequence"/>
</dbReference>
<sequence>MLFYHLKKLHESADHDLPAAEISFSLLDNCVGQNKPKAALIKVVICFLLPDHSHNVADRGIAWNSRSKSLQINVSFEGSEQNFAMLSIVFPYRKVVICFLLPGHSHNVADRGIAWNSKSKSLQINVSFEGSEQSLGVFFDHNDPKWPFYVGWKAVLSNYFLPPPAGYTANYLFEIDQGIQSGKNVVTELFGHDVTNIYQASTSTVRLSRHPINELPEKKLKSLSTKYCSIPPQYLGYYPSIHLIQVTKRKTSEIKINVDRVGHEKNTPKGAASNHQYWSSSAQLQKEAKNYQALVR</sequence>
<dbReference type="EMBL" id="NBNE01009045">
    <property type="protein sequence ID" value="OWY98816.1"/>
    <property type="molecule type" value="Genomic_DNA"/>
</dbReference>
<name>A0A225V240_9STRA</name>
<organism evidence="1 2">
    <name type="scientific">Phytophthora megakarya</name>
    <dbReference type="NCBI Taxonomy" id="4795"/>
    <lineage>
        <taxon>Eukaryota</taxon>
        <taxon>Sar</taxon>
        <taxon>Stramenopiles</taxon>
        <taxon>Oomycota</taxon>
        <taxon>Peronosporomycetes</taxon>
        <taxon>Peronosporales</taxon>
        <taxon>Peronosporaceae</taxon>
        <taxon>Phytophthora</taxon>
    </lineage>
</organism>
<proteinExistence type="predicted"/>
<comment type="caution">
    <text evidence="1">The sequence shown here is derived from an EMBL/GenBank/DDBJ whole genome shotgun (WGS) entry which is preliminary data.</text>
</comment>
<dbReference type="AlphaFoldDB" id="A0A225V240"/>
<dbReference type="OrthoDB" id="124202at2759"/>
<keyword evidence="2" id="KW-1185">Reference proteome</keyword>
<evidence type="ECO:0000313" key="2">
    <source>
        <dbReference type="Proteomes" id="UP000198211"/>
    </source>
</evidence>
<evidence type="ECO:0000313" key="1">
    <source>
        <dbReference type="EMBL" id="OWY98816.1"/>
    </source>
</evidence>
<reference evidence="2" key="1">
    <citation type="submission" date="2017-03" db="EMBL/GenBank/DDBJ databases">
        <title>Phytopthora megakarya and P. palmivora, two closely related causual agents of cacao black pod achieved similar genome size and gene model numbers by different mechanisms.</title>
        <authorList>
            <person name="Ali S."/>
            <person name="Shao J."/>
            <person name="Larry D.J."/>
            <person name="Kronmiller B."/>
            <person name="Shen D."/>
            <person name="Strem M.D."/>
            <person name="Melnick R.L."/>
            <person name="Guiltinan M.J."/>
            <person name="Tyler B.M."/>
            <person name="Meinhardt L.W."/>
            <person name="Bailey B.A."/>
        </authorList>
    </citation>
    <scope>NUCLEOTIDE SEQUENCE [LARGE SCALE GENOMIC DNA]</scope>
    <source>
        <strain evidence="2">zdho120</strain>
    </source>
</reference>
<gene>
    <name evidence="1" type="ORF">PHMEG_00030320</name>
</gene>
<accession>A0A225V240</accession>
<protein>
    <submittedName>
        <fullName evidence="1">Uncharacterized protein</fullName>
    </submittedName>
</protein>